<evidence type="ECO:0000256" key="1">
    <source>
        <dbReference type="SAM" id="Phobius"/>
    </source>
</evidence>
<keyword evidence="3" id="KW-1185">Reference proteome</keyword>
<dbReference type="AlphaFoldDB" id="A0A934WZU7"/>
<name>A0A934WZU7_9BACT</name>
<reference evidence="2" key="1">
    <citation type="submission" date="2021-01" db="EMBL/GenBank/DDBJ databases">
        <title>Marivirga aurantiaca sp. nov., isolated from intertidal surface sediments.</title>
        <authorList>
            <person name="Zhang M."/>
        </authorList>
    </citation>
    <scope>NUCLEOTIDE SEQUENCE</scope>
    <source>
        <strain evidence="2">S37H4</strain>
    </source>
</reference>
<evidence type="ECO:0000313" key="3">
    <source>
        <dbReference type="Proteomes" id="UP000611723"/>
    </source>
</evidence>
<dbReference type="EMBL" id="JAEQBW010000005">
    <property type="protein sequence ID" value="MBK6265922.1"/>
    <property type="molecule type" value="Genomic_DNA"/>
</dbReference>
<keyword evidence="1" id="KW-0472">Membrane</keyword>
<keyword evidence="1" id="KW-1133">Transmembrane helix</keyword>
<feature type="transmembrane region" description="Helical" evidence="1">
    <location>
        <begin position="36"/>
        <end position="55"/>
    </location>
</feature>
<gene>
    <name evidence="2" type="ORF">JKA74_12840</name>
</gene>
<keyword evidence="1" id="KW-0812">Transmembrane</keyword>
<dbReference type="Proteomes" id="UP000611723">
    <property type="component" value="Unassembled WGS sequence"/>
</dbReference>
<evidence type="ECO:0008006" key="4">
    <source>
        <dbReference type="Google" id="ProtNLM"/>
    </source>
</evidence>
<comment type="caution">
    <text evidence="2">The sequence shown here is derived from an EMBL/GenBank/DDBJ whole genome shotgun (WGS) entry which is preliminary data.</text>
</comment>
<accession>A0A934WZU7</accession>
<evidence type="ECO:0000313" key="2">
    <source>
        <dbReference type="EMBL" id="MBK6265922.1"/>
    </source>
</evidence>
<organism evidence="2 3">
    <name type="scientific">Marivirga aurantiaca</name>
    <dbReference type="NCBI Taxonomy" id="2802615"/>
    <lineage>
        <taxon>Bacteria</taxon>
        <taxon>Pseudomonadati</taxon>
        <taxon>Bacteroidota</taxon>
        <taxon>Cytophagia</taxon>
        <taxon>Cytophagales</taxon>
        <taxon>Marivirgaceae</taxon>
        <taxon>Marivirga</taxon>
    </lineage>
</organism>
<protein>
    <recommendedName>
        <fullName evidence="4">CcmD family protein</fullName>
    </recommendedName>
</protein>
<dbReference type="Pfam" id="PF20077">
    <property type="entry name" value="CcmD_alt"/>
    <property type="match status" value="1"/>
</dbReference>
<sequence>MSLSLSILAQKQAIEKEDYNNSRIEMADTMRSEGKIYVLVAIIVTLFVGFTLYTIRTEQKIKKLEKSLKNKP</sequence>
<proteinExistence type="predicted"/>